<gene>
    <name evidence="5" type="ORF">Z518_05876</name>
</gene>
<dbReference type="STRING" id="1442369.A0A0D2IGY6"/>
<protein>
    <submittedName>
        <fullName evidence="5">Rhinocladiella mackenziei CBS 650.93 unplaced genomic scaffold supercont1.4, whole genome shotgun sequence</fullName>
    </submittedName>
</protein>
<evidence type="ECO:0000313" key="6">
    <source>
        <dbReference type="Proteomes" id="UP000053617"/>
    </source>
</evidence>
<dbReference type="VEuPathDB" id="FungiDB:Z518_05876"/>
<dbReference type="PANTHER" id="PTHR28256">
    <property type="entry name" value="RIBONUCLEASES P/MRP PROTEIN SUBUNIT POP7"/>
    <property type="match status" value="1"/>
</dbReference>
<evidence type="ECO:0000256" key="1">
    <source>
        <dbReference type="ARBA" id="ARBA00004123"/>
    </source>
</evidence>
<dbReference type="Proteomes" id="UP000053617">
    <property type="component" value="Unassembled WGS sequence"/>
</dbReference>
<dbReference type="InterPro" id="IPR020241">
    <property type="entry name" value="RNase_P/MRP_Pop7_fungi"/>
</dbReference>
<keyword evidence="3" id="KW-0539">Nucleus</keyword>
<dbReference type="AlphaFoldDB" id="A0A0D2IGY6"/>
<keyword evidence="6" id="KW-1185">Reference proteome</keyword>
<sequence length="260" mass="29212">MSTPFNASAELAALKHEKKNQNLYRLPPTATIRRRPLNHTPVANLRSGAKVPKVVYVSRRTPLISAIKRVKKFLLQVEKRALLDAGVRMGSKDRTKKIIQANEQLAKSPEEVLVKASGRAMEQALRVGEWFRNKEKAVLCKVEVRAGSVSVVDDIVEVEEDNERKESGSPEESKMQRGETTLAMLGDNITGSAEQDQTPIHEEYGAGQGKTSLDTDMGDASRKKTRRKKKRKRPVYEEDDLPEARLRWVKTVEVAISLRT</sequence>
<dbReference type="RefSeq" id="XP_013272140.1">
    <property type="nucleotide sequence ID" value="XM_013416686.1"/>
</dbReference>
<dbReference type="EMBL" id="KN847478">
    <property type="protein sequence ID" value="KIX05004.1"/>
    <property type="molecule type" value="Genomic_DNA"/>
</dbReference>
<name>A0A0D2IGY6_9EURO</name>
<dbReference type="Pfam" id="PF12328">
    <property type="entry name" value="Rpp20"/>
    <property type="match status" value="1"/>
</dbReference>
<dbReference type="PANTHER" id="PTHR28256:SF1">
    <property type="entry name" value="RIBONUCLEASES P_MRP PROTEIN SUBUNIT POP7"/>
    <property type="match status" value="1"/>
</dbReference>
<feature type="region of interest" description="Disordered" evidence="4">
    <location>
        <begin position="192"/>
        <end position="242"/>
    </location>
</feature>
<dbReference type="GO" id="GO:0000294">
    <property type="term" value="P:nuclear-transcribed mRNA catabolic process, RNase MRP-dependent"/>
    <property type="evidence" value="ECO:0007669"/>
    <property type="project" value="TreeGrafter"/>
</dbReference>
<dbReference type="GO" id="GO:0004526">
    <property type="term" value="F:ribonuclease P activity"/>
    <property type="evidence" value="ECO:0007669"/>
    <property type="project" value="TreeGrafter"/>
</dbReference>
<dbReference type="OrthoDB" id="5416589at2759"/>
<dbReference type="InterPro" id="IPR014612">
    <property type="entry name" value="Pop7/Rpp20"/>
</dbReference>
<dbReference type="HOGENOM" id="CLU_085444_0_0_1"/>
<feature type="compositionally biased region" description="Basic residues" evidence="4">
    <location>
        <begin position="223"/>
        <end position="233"/>
    </location>
</feature>
<feature type="compositionally biased region" description="Basic and acidic residues" evidence="4">
    <location>
        <begin position="162"/>
        <end position="177"/>
    </location>
</feature>
<comment type="subcellular location">
    <subcellularLocation>
        <location evidence="1">Nucleus</location>
    </subcellularLocation>
</comment>
<dbReference type="GO" id="GO:0000172">
    <property type="term" value="C:ribonuclease MRP complex"/>
    <property type="evidence" value="ECO:0007669"/>
    <property type="project" value="InterPro"/>
</dbReference>
<dbReference type="GO" id="GO:0006364">
    <property type="term" value="P:rRNA processing"/>
    <property type="evidence" value="ECO:0007669"/>
    <property type="project" value="TreeGrafter"/>
</dbReference>
<dbReference type="GO" id="GO:0034965">
    <property type="term" value="P:intronic box C/D snoRNA processing"/>
    <property type="evidence" value="ECO:0007669"/>
    <property type="project" value="TreeGrafter"/>
</dbReference>
<reference evidence="5 6" key="1">
    <citation type="submission" date="2015-01" db="EMBL/GenBank/DDBJ databases">
        <title>The Genome Sequence of Rhinocladiella mackenzie CBS 650.93.</title>
        <authorList>
            <consortium name="The Broad Institute Genomics Platform"/>
            <person name="Cuomo C."/>
            <person name="de Hoog S."/>
            <person name="Gorbushina A."/>
            <person name="Stielow B."/>
            <person name="Teixiera M."/>
            <person name="Abouelleil A."/>
            <person name="Chapman S.B."/>
            <person name="Priest M."/>
            <person name="Young S.K."/>
            <person name="Wortman J."/>
            <person name="Nusbaum C."/>
            <person name="Birren B."/>
        </authorList>
    </citation>
    <scope>NUCLEOTIDE SEQUENCE [LARGE SCALE GENOMIC DNA]</scope>
    <source>
        <strain evidence="5 6">CBS 650.93</strain>
    </source>
</reference>
<dbReference type="GO" id="GO:0005655">
    <property type="term" value="C:nucleolar ribonuclease P complex"/>
    <property type="evidence" value="ECO:0007669"/>
    <property type="project" value="InterPro"/>
</dbReference>
<evidence type="ECO:0000256" key="2">
    <source>
        <dbReference type="ARBA" id="ARBA00022694"/>
    </source>
</evidence>
<feature type="region of interest" description="Disordered" evidence="4">
    <location>
        <begin position="158"/>
        <end position="178"/>
    </location>
</feature>
<dbReference type="GeneID" id="25293947"/>
<evidence type="ECO:0000313" key="5">
    <source>
        <dbReference type="EMBL" id="KIX05004.1"/>
    </source>
</evidence>
<accession>A0A0D2IGY6</accession>
<evidence type="ECO:0000256" key="3">
    <source>
        <dbReference type="ARBA" id="ARBA00023242"/>
    </source>
</evidence>
<evidence type="ECO:0000256" key="4">
    <source>
        <dbReference type="SAM" id="MobiDB-lite"/>
    </source>
</evidence>
<keyword evidence="2" id="KW-0819">tRNA processing</keyword>
<organism evidence="5 6">
    <name type="scientific">Rhinocladiella mackenziei CBS 650.93</name>
    <dbReference type="NCBI Taxonomy" id="1442369"/>
    <lineage>
        <taxon>Eukaryota</taxon>
        <taxon>Fungi</taxon>
        <taxon>Dikarya</taxon>
        <taxon>Ascomycota</taxon>
        <taxon>Pezizomycotina</taxon>
        <taxon>Eurotiomycetes</taxon>
        <taxon>Chaetothyriomycetidae</taxon>
        <taxon>Chaetothyriales</taxon>
        <taxon>Herpotrichiellaceae</taxon>
        <taxon>Rhinocladiella</taxon>
    </lineage>
</organism>
<dbReference type="SUPFAM" id="SSF82704">
    <property type="entry name" value="AlbA-like"/>
    <property type="match status" value="1"/>
</dbReference>
<dbReference type="Gene3D" id="3.30.110.20">
    <property type="entry name" value="Alba-like domain"/>
    <property type="match status" value="1"/>
</dbReference>
<dbReference type="GO" id="GO:0000171">
    <property type="term" value="F:ribonuclease MRP activity"/>
    <property type="evidence" value="ECO:0007669"/>
    <property type="project" value="TreeGrafter"/>
</dbReference>
<proteinExistence type="predicted"/>
<dbReference type="GO" id="GO:0003723">
    <property type="term" value="F:RNA binding"/>
    <property type="evidence" value="ECO:0007669"/>
    <property type="project" value="TreeGrafter"/>
</dbReference>
<dbReference type="InterPro" id="IPR036882">
    <property type="entry name" value="Alba-like_dom_sf"/>
</dbReference>
<dbReference type="GO" id="GO:0001682">
    <property type="term" value="P:tRNA 5'-leader removal"/>
    <property type="evidence" value="ECO:0007669"/>
    <property type="project" value="InterPro"/>
</dbReference>